<dbReference type="Proteomes" id="UP000326865">
    <property type="component" value="Unassembled WGS sequence"/>
</dbReference>
<dbReference type="Proteomes" id="UP000326207">
    <property type="component" value="Unassembled WGS sequence"/>
</dbReference>
<evidence type="ECO:0000313" key="4">
    <source>
        <dbReference type="Proteomes" id="UP000326207"/>
    </source>
</evidence>
<evidence type="ECO:0000313" key="2">
    <source>
        <dbReference type="EMBL" id="KAB7516287.1"/>
    </source>
</evidence>
<evidence type="ECO:0000313" key="3">
    <source>
        <dbReference type="EMBL" id="KAB7517725.1"/>
    </source>
</evidence>
<dbReference type="Pfam" id="PF19096">
    <property type="entry name" value="DUF5784"/>
    <property type="match status" value="1"/>
</dbReference>
<sequence>MAGPLRFRVSNESWSDQRVRDQLLAPLEESFGARLETPWFDPPAGYEACRLEMDNGDFALFCWNSHAYWMGNTTTPEVLWRTNKQDFTEVPYPVARWAQRELLARFELVDPLLASYDHVVWFFLPVFLSKDGRDTTRRFFADHAGGFPDATPQEGVAFFERLLSTGALDEYRYTMASKLGTSEGLDVGRMAATMGEFIVAKLLADADLAFEPEIDLDSGHALDFLVEGEQLVEVTRPRPPTKRDRADTPVAAVRETADAKTRDQLAAHPSAVLFVDCSSFRDDEWAAVAGEQPQVAHEPTVVFRARPDGHVEGYRVGQLPFEMDAAIEWLD</sequence>
<keyword evidence="6" id="KW-1185">Reference proteome</keyword>
<dbReference type="InterPro" id="IPR043953">
    <property type="entry name" value="DUF5784"/>
</dbReference>
<gene>
    <name evidence="2" type="ORF">DM867_03930</name>
    <name evidence="1" type="ORF">DMP03_08310</name>
    <name evidence="3" type="ORF">DP108_09190</name>
</gene>
<dbReference type="Proteomes" id="UP000326302">
    <property type="component" value="Unassembled WGS sequence"/>
</dbReference>
<accession>A0A5N5UCL2</accession>
<dbReference type="RefSeq" id="WP_152120235.1">
    <property type="nucleotide sequence ID" value="NZ_QJOW01000003.1"/>
</dbReference>
<evidence type="ECO:0000313" key="6">
    <source>
        <dbReference type="Proteomes" id="UP000326865"/>
    </source>
</evidence>
<accession>A0A5N5UGE2</accession>
<dbReference type="AlphaFoldDB" id="A0A5N5UCL2"/>
<name>A0A5N5UCL2_9EURY</name>
<dbReference type="EMBL" id="QMDY01000004">
    <property type="protein sequence ID" value="KAB7517725.1"/>
    <property type="molecule type" value="Genomic_DNA"/>
</dbReference>
<organism evidence="2 6">
    <name type="scientific">Halosegnis rubeus</name>
    <dbReference type="NCBI Taxonomy" id="2212850"/>
    <lineage>
        <taxon>Archaea</taxon>
        <taxon>Methanobacteriati</taxon>
        <taxon>Methanobacteriota</taxon>
        <taxon>Stenosarchaea group</taxon>
        <taxon>Halobacteria</taxon>
        <taxon>Halobacteriales</taxon>
        <taxon>Natronomonadaceae</taxon>
        <taxon>Halosegnis</taxon>
    </lineage>
</organism>
<dbReference type="OrthoDB" id="154989at2157"/>
<protein>
    <submittedName>
        <fullName evidence="2">Uncharacterized protein</fullName>
    </submittedName>
</protein>
<dbReference type="EMBL" id="QJOW01000003">
    <property type="protein sequence ID" value="KAB7515233.1"/>
    <property type="molecule type" value="Genomic_DNA"/>
</dbReference>
<dbReference type="EMBL" id="QKKZ01000001">
    <property type="protein sequence ID" value="KAB7516287.1"/>
    <property type="molecule type" value="Genomic_DNA"/>
</dbReference>
<proteinExistence type="predicted"/>
<accession>A0A5N5U9C8</accession>
<evidence type="ECO:0000313" key="1">
    <source>
        <dbReference type="EMBL" id="KAB7515233.1"/>
    </source>
</evidence>
<comment type="caution">
    <text evidence="2">The sequence shown here is derived from an EMBL/GenBank/DDBJ whole genome shotgun (WGS) entry which is preliminary data.</text>
</comment>
<reference evidence="4 5" key="1">
    <citation type="submission" date="2019-10" db="EMBL/GenBank/DDBJ databases">
        <title>Unraveling microbial dark matter from salterns through culturing: the case of the genus Halosegnis.</title>
        <authorList>
            <person name="Duran-Viseras A."/>
            <person name="Andrei A.-S."/>
            <person name="Vera-Gargallo B."/>
            <person name="Ghai R."/>
            <person name="Sanchez-Porro C."/>
            <person name="Ventosa A."/>
        </authorList>
    </citation>
    <scope>NUCLEOTIDE SEQUENCE [LARGE SCALE GENOMIC DNA]</scope>
    <source>
        <strain evidence="1 5">F17-44</strain>
        <strain evidence="2 6">F18-79</strain>
        <strain evidence="3 4">F19-13</strain>
    </source>
</reference>
<evidence type="ECO:0000313" key="5">
    <source>
        <dbReference type="Proteomes" id="UP000326302"/>
    </source>
</evidence>